<reference evidence="1" key="1">
    <citation type="journal article" date="2018" name="Nat. Genet.">
        <title>Extensive intraspecific gene order and gene structural variations between Mo17 and other maize genomes.</title>
        <authorList>
            <person name="Sun S."/>
            <person name="Zhou Y."/>
            <person name="Chen J."/>
            <person name="Shi J."/>
            <person name="Zhao H."/>
            <person name="Zhao H."/>
            <person name="Song W."/>
            <person name="Zhang M."/>
            <person name="Cui Y."/>
            <person name="Dong X."/>
            <person name="Liu H."/>
            <person name="Ma X."/>
            <person name="Jiao Y."/>
            <person name="Wang B."/>
            <person name="Wei X."/>
            <person name="Stein J.C."/>
            <person name="Glaubitz J.C."/>
            <person name="Lu F."/>
            <person name="Yu G."/>
            <person name="Liang C."/>
            <person name="Fengler K."/>
            <person name="Li B."/>
            <person name="Rafalski A."/>
            <person name="Schnable P.S."/>
            <person name="Ware D.H."/>
            <person name="Buckler E.S."/>
            <person name="Lai J."/>
        </authorList>
    </citation>
    <scope>NUCLEOTIDE SEQUENCE [LARGE SCALE GENOMIC DNA]</scope>
    <source>
        <tissue evidence="1">Seedling</tissue>
    </source>
</reference>
<dbReference type="EMBL" id="NCVQ01000005">
    <property type="protein sequence ID" value="PWZ25192.1"/>
    <property type="molecule type" value="Genomic_DNA"/>
</dbReference>
<organism evidence="1">
    <name type="scientific">Zea mays</name>
    <name type="common">Maize</name>
    <dbReference type="NCBI Taxonomy" id="4577"/>
    <lineage>
        <taxon>Eukaryota</taxon>
        <taxon>Viridiplantae</taxon>
        <taxon>Streptophyta</taxon>
        <taxon>Embryophyta</taxon>
        <taxon>Tracheophyta</taxon>
        <taxon>Spermatophyta</taxon>
        <taxon>Magnoliopsida</taxon>
        <taxon>Liliopsida</taxon>
        <taxon>Poales</taxon>
        <taxon>Poaceae</taxon>
        <taxon>PACMAD clade</taxon>
        <taxon>Panicoideae</taxon>
        <taxon>Andropogonodae</taxon>
        <taxon>Andropogoneae</taxon>
        <taxon>Tripsacinae</taxon>
        <taxon>Zea</taxon>
    </lineage>
</organism>
<proteinExistence type="predicted"/>
<dbReference type="Proteomes" id="UP000251960">
    <property type="component" value="Chromosome 4"/>
</dbReference>
<protein>
    <submittedName>
        <fullName evidence="1">Uncharacterized protein</fullName>
    </submittedName>
</protein>
<gene>
    <name evidence="1" type="ORF">Zm00014a_018236</name>
</gene>
<sequence>MGMEQGYVCRCCGSSLAFINVLSYMGCEILHTPFYALLDSWREWIQQMTLLVNQGFIKEYSTDTIYMKHSSYQIKTKDAMLLIFIATM</sequence>
<evidence type="ECO:0000313" key="1">
    <source>
        <dbReference type="EMBL" id="PWZ25192.1"/>
    </source>
</evidence>
<accession>A0A3L6EVV3</accession>
<dbReference type="AlphaFoldDB" id="A0A3L6EVV3"/>
<name>A0A3L6EVV3_MAIZE</name>
<comment type="caution">
    <text evidence="1">The sequence shown here is derived from an EMBL/GenBank/DDBJ whole genome shotgun (WGS) entry which is preliminary data.</text>
</comment>